<keyword evidence="3" id="KW-0067">ATP-binding</keyword>
<feature type="region of interest" description="Disordered" evidence="1">
    <location>
        <begin position="1"/>
        <end position="62"/>
    </location>
</feature>
<feature type="compositionally biased region" description="Low complexity" evidence="1">
    <location>
        <begin position="9"/>
        <end position="34"/>
    </location>
</feature>
<dbReference type="Proteomes" id="UP001279410">
    <property type="component" value="Unassembled WGS sequence"/>
</dbReference>
<dbReference type="Pfam" id="PF24899">
    <property type="entry name" value="UBA_DHX29"/>
    <property type="match status" value="1"/>
</dbReference>
<keyword evidence="3" id="KW-0378">Hydrolase</keyword>
<keyword evidence="3" id="KW-0547">Nucleotide-binding</keyword>
<keyword evidence="4" id="KW-1185">Reference proteome</keyword>
<proteinExistence type="predicted"/>
<keyword evidence="3" id="KW-0347">Helicase</keyword>
<dbReference type="AlphaFoldDB" id="A0AAD3MIP3"/>
<dbReference type="EMBL" id="BRZM01000021">
    <property type="protein sequence ID" value="GLD55482.1"/>
    <property type="molecule type" value="Genomic_DNA"/>
</dbReference>
<feature type="region of interest" description="Disordered" evidence="1">
    <location>
        <begin position="124"/>
        <end position="164"/>
    </location>
</feature>
<dbReference type="GO" id="GO:0004386">
    <property type="term" value="F:helicase activity"/>
    <property type="evidence" value="ECO:0007669"/>
    <property type="project" value="UniProtKB-KW"/>
</dbReference>
<feature type="domain" description="ATP-dependent RNA helicase DHX29-like UBA" evidence="2">
    <location>
        <begin position="76"/>
        <end position="127"/>
    </location>
</feature>
<dbReference type="InterPro" id="IPR056890">
    <property type="entry name" value="UBA_DHX29-like"/>
</dbReference>
<accession>A0AAD3MIP3</accession>
<evidence type="ECO:0000259" key="2">
    <source>
        <dbReference type="Pfam" id="PF24899"/>
    </source>
</evidence>
<gene>
    <name evidence="3" type="ORF">AKAME5_000797600</name>
</gene>
<sequence length="164" mass="17607">MGGKKKKSAAPVAPAAAAAAAGRSGAAAAGNSVAEEPKKQPASNKPAKPAKENKSKGGNTCQYLANSPQTLFGFPDLYTALQKFNFKREHIEEAMKSSVLYGGDLHSALDWLCLNLKDEELPEGFRQQMQEESQRSRPRFQPAAQLRPAAQSPKAPINTRKETG</sequence>
<organism evidence="3 4">
    <name type="scientific">Lates japonicus</name>
    <name type="common">Japanese lates</name>
    <dbReference type="NCBI Taxonomy" id="270547"/>
    <lineage>
        <taxon>Eukaryota</taxon>
        <taxon>Metazoa</taxon>
        <taxon>Chordata</taxon>
        <taxon>Craniata</taxon>
        <taxon>Vertebrata</taxon>
        <taxon>Euteleostomi</taxon>
        <taxon>Actinopterygii</taxon>
        <taxon>Neopterygii</taxon>
        <taxon>Teleostei</taxon>
        <taxon>Neoteleostei</taxon>
        <taxon>Acanthomorphata</taxon>
        <taxon>Carangaria</taxon>
        <taxon>Carangaria incertae sedis</taxon>
        <taxon>Centropomidae</taxon>
        <taxon>Lates</taxon>
    </lineage>
</organism>
<evidence type="ECO:0000313" key="4">
    <source>
        <dbReference type="Proteomes" id="UP001279410"/>
    </source>
</evidence>
<evidence type="ECO:0000256" key="1">
    <source>
        <dbReference type="SAM" id="MobiDB-lite"/>
    </source>
</evidence>
<protein>
    <submittedName>
        <fullName evidence="3">ATP-dependent RNA helicase Dhx29-like protein</fullName>
    </submittedName>
</protein>
<dbReference type="GO" id="GO:0016787">
    <property type="term" value="F:hydrolase activity"/>
    <property type="evidence" value="ECO:0007669"/>
    <property type="project" value="UniProtKB-KW"/>
</dbReference>
<name>A0AAD3MIP3_LATJO</name>
<evidence type="ECO:0000313" key="3">
    <source>
        <dbReference type="EMBL" id="GLD55482.1"/>
    </source>
</evidence>
<comment type="caution">
    <text evidence="3">The sequence shown here is derived from an EMBL/GenBank/DDBJ whole genome shotgun (WGS) entry which is preliminary data.</text>
</comment>
<reference evidence="3" key="1">
    <citation type="submission" date="2022-08" db="EMBL/GenBank/DDBJ databases">
        <title>Genome sequencing of akame (Lates japonicus).</title>
        <authorList>
            <person name="Hashiguchi Y."/>
            <person name="Takahashi H."/>
        </authorList>
    </citation>
    <scope>NUCLEOTIDE SEQUENCE</scope>
    <source>
        <strain evidence="3">Kochi</strain>
    </source>
</reference>